<dbReference type="AlphaFoldDB" id="A0A5J4UFP0"/>
<evidence type="ECO:0000313" key="2">
    <source>
        <dbReference type="Proteomes" id="UP000324800"/>
    </source>
</evidence>
<gene>
    <name evidence="1" type="ORF">EZS28_035005</name>
</gene>
<reference evidence="1 2" key="1">
    <citation type="submission" date="2019-03" db="EMBL/GenBank/DDBJ databases">
        <title>Single cell metagenomics reveals metabolic interactions within the superorganism composed of flagellate Streblomastix strix and complex community of Bacteroidetes bacteria on its surface.</title>
        <authorList>
            <person name="Treitli S.C."/>
            <person name="Kolisko M."/>
            <person name="Husnik F."/>
            <person name="Keeling P."/>
            <person name="Hampl V."/>
        </authorList>
    </citation>
    <scope>NUCLEOTIDE SEQUENCE [LARGE SCALE GENOMIC DNA]</scope>
    <source>
        <strain evidence="1">ST1C</strain>
    </source>
</reference>
<dbReference type="InterPro" id="IPR036174">
    <property type="entry name" value="Znf_Sec23_Sec24_sf"/>
</dbReference>
<dbReference type="GO" id="GO:0006886">
    <property type="term" value="P:intracellular protein transport"/>
    <property type="evidence" value="ECO:0007669"/>
    <property type="project" value="InterPro"/>
</dbReference>
<dbReference type="GO" id="GO:0008270">
    <property type="term" value="F:zinc ion binding"/>
    <property type="evidence" value="ECO:0007669"/>
    <property type="project" value="InterPro"/>
</dbReference>
<dbReference type="GO" id="GO:0030127">
    <property type="term" value="C:COPII vesicle coat"/>
    <property type="evidence" value="ECO:0007669"/>
    <property type="project" value="InterPro"/>
</dbReference>
<accession>A0A5J4UFP0</accession>
<dbReference type="Gene3D" id="2.30.30.380">
    <property type="entry name" value="Zn-finger domain of Sec23/24"/>
    <property type="match status" value="1"/>
</dbReference>
<comment type="caution">
    <text evidence="1">The sequence shown here is derived from an EMBL/GenBank/DDBJ whole genome shotgun (WGS) entry which is preliminary data.</text>
</comment>
<sequence>MFNLPWGFVFAPMTRNFSPFFPHRSQIPLLSPDALTKCQACGALGNNMIQFLDDETSRCPICFKTFQKASRYKSVDKLQHFPELQNAVYDVVLQSEKLPHTAYVSIVVTRAEDVSILTVSRRD</sequence>
<evidence type="ECO:0000313" key="1">
    <source>
        <dbReference type="EMBL" id="KAA6369468.1"/>
    </source>
</evidence>
<name>A0A5J4UFP0_9EUKA</name>
<dbReference type="Proteomes" id="UP000324800">
    <property type="component" value="Unassembled WGS sequence"/>
</dbReference>
<protein>
    <submittedName>
        <fullName evidence="1">Uncharacterized protein</fullName>
    </submittedName>
</protein>
<dbReference type="GO" id="GO:0006888">
    <property type="term" value="P:endoplasmic reticulum to Golgi vesicle-mediated transport"/>
    <property type="evidence" value="ECO:0007669"/>
    <property type="project" value="InterPro"/>
</dbReference>
<dbReference type="EMBL" id="SNRW01016344">
    <property type="protein sequence ID" value="KAA6369468.1"/>
    <property type="molecule type" value="Genomic_DNA"/>
</dbReference>
<proteinExistence type="predicted"/>
<dbReference type="SUPFAM" id="SSF82919">
    <property type="entry name" value="Zn-finger domain of Sec23/24"/>
    <property type="match status" value="1"/>
</dbReference>
<organism evidence="1 2">
    <name type="scientific">Streblomastix strix</name>
    <dbReference type="NCBI Taxonomy" id="222440"/>
    <lineage>
        <taxon>Eukaryota</taxon>
        <taxon>Metamonada</taxon>
        <taxon>Preaxostyla</taxon>
        <taxon>Oxymonadida</taxon>
        <taxon>Streblomastigidae</taxon>
        <taxon>Streblomastix</taxon>
    </lineage>
</organism>